<evidence type="ECO:0000256" key="1">
    <source>
        <dbReference type="ARBA" id="ARBA00008723"/>
    </source>
</evidence>
<evidence type="ECO:0000259" key="8">
    <source>
        <dbReference type="Pfam" id="PF14008"/>
    </source>
</evidence>
<dbReference type="InterPro" id="IPR008963">
    <property type="entry name" value="Purple_acid_Pase-like_N"/>
</dbReference>
<comment type="caution">
    <text evidence="10">The sequence shown here is derived from an EMBL/GenBank/DDBJ whole genome shotgun (WGS) entry which is preliminary data.</text>
</comment>
<dbReference type="Pfam" id="PF16656">
    <property type="entry name" value="Pur_ac_phosph_N"/>
    <property type="match status" value="1"/>
</dbReference>
<dbReference type="Pfam" id="PF00149">
    <property type="entry name" value="Metallophos"/>
    <property type="match status" value="1"/>
</dbReference>
<dbReference type="Proteomes" id="UP001489004">
    <property type="component" value="Unassembled WGS sequence"/>
</dbReference>
<evidence type="ECO:0000259" key="9">
    <source>
        <dbReference type="Pfam" id="PF16656"/>
    </source>
</evidence>
<evidence type="ECO:0000256" key="6">
    <source>
        <dbReference type="SAM" id="MobiDB-lite"/>
    </source>
</evidence>
<keyword evidence="2 5" id="KW-0732">Signal</keyword>
<proteinExistence type="inferred from homology"/>
<dbReference type="InterPro" id="IPR039331">
    <property type="entry name" value="PAPs-like"/>
</dbReference>
<dbReference type="CDD" id="cd00839">
    <property type="entry name" value="MPP_PAPs"/>
    <property type="match status" value="1"/>
</dbReference>
<evidence type="ECO:0000256" key="4">
    <source>
        <dbReference type="ARBA" id="ARBA00023180"/>
    </source>
</evidence>
<dbReference type="EMBL" id="JALJOR010000002">
    <property type="protein sequence ID" value="KAK9824390.1"/>
    <property type="molecule type" value="Genomic_DNA"/>
</dbReference>
<comment type="similarity">
    <text evidence="1 5">Belongs to the metallophosphoesterase superfamily. Purple acid phosphatase family.</text>
</comment>
<organism evidence="10 11">
    <name type="scientific">[Myrmecia] bisecta</name>
    <dbReference type="NCBI Taxonomy" id="41462"/>
    <lineage>
        <taxon>Eukaryota</taxon>
        <taxon>Viridiplantae</taxon>
        <taxon>Chlorophyta</taxon>
        <taxon>core chlorophytes</taxon>
        <taxon>Trebouxiophyceae</taxon>
        <taxon>Trebouxiales</taxon>
        <taxon>Trebouxiaceae</taxon>
        <taxon>Myrmecia</taxon>
    </lineage>
</organism>
<dbReference type="Gene3D" id="3.60.21.10">
    <property type="match status" value="2"/>
</dbReference>
<keyword evidence="11" id="KW-1185">Reference proteome</keyword>
<feature type="region of interest" description="Disordered" evidence="6">
    <location>
        <begin position="44"/>
        <end position="74"/>
    </location>
</feature>
<feature type="signal peptide" evidence="5">
    <location>
        <begin position="1"/>
        <end position="20"/>
    </location>
</feature>
<keyword evidence="3 5" id="KW-0378">Hydrolase</keyword>
<dbReference type="GO" id="GO:0003993">
    <property type="term" value="F:acid phosphatase activity"/>
    <property type="evidence" value="ECO:0007669"/>
    <property type="project" value="UniProtKB-EC"/>
</dbReference>
<dbReference type="GO" id="GO:0046872">
    <property type="term" value="F:metal ion binding"/>
    <property type="evidence" value="ECO:0007669"/>
    <property type="project" value="InterPro"/>
</dbReference>
<dbReference type="AlphaFoldDB" id="A0AAW1QSY4"/>
<evidence type="ECO:0000313" key="11">
    <source>
        <dbReference type="Proteomes" id="UP001489004"/>
    </source>
</evidence>
<feature type="domain" description="Calcineurin-like phosphoesterase" evidence="7">
    <location>
        <begin position="219"/>
        <end position="406"/>
    </location>
</feature>
<dbReference type="Gene3D" id="2.60.40.380">
    <property type="entry name" value="Purple acid phosphatase-like, N-terminal"/>
    <property type="match status" value="1"/>
</dbReference>
<keyword evidence="4" id="KW-0325">Glycoprotein</keyword>
<dbReference type="InterPro" id="IPR025733">
    <property type="entry name" value="PAPs_C"/>
</dbReference>
<dbReference type="PANTHER" id="PTHR22953">
    <property type="entry name" value="ACID PHOSPHATASE RELATED"/>
    <property type="match status" value="1"/>
</dbReference>
<feature type="domain" description="Purple acid phosphatase N-terminal" evidence="9">
    <location>
        <begin position="64"/>
        <end position="178"/>
    </location>
</feature>
<protein>
    <recommendedName>
        <fullName evidence="5">Purple acid phosphatase</fullName>
        <ecNumber evidence="5">3.1.3.2</ecNumber>
    </recommendedName>
</protein>
<feature type="domain" description="Purple acid phosphatase C-terminal" evidence="8">
    <location>
        <begin position="490"/>
        <end position="541"/>
    </location>
</feature>
<gene>
    <name evidence="10" type="ORF">WJX72_009944</name>
</gene>
<dbReference type="SUPFAM" id="SSF56300">
    <property type="entry name" value="Metallo-dependent phosphatases"/>
    <property type="match status" value="1"/>
</dbReference>
<reference evidence="10 11" key="1">
    <citation type="journal article" date="2024" name="Nat. Commun.">
        <title>Phylogenomics reveals the evolutionary origins of lichenization in chlorophyte algae.</title>
        <authorList>
            <person name="Puginier C."/>
            <person name="Libourel C."/>
            <person name="Otte J."/>
            <person name="Skaloud P."/>
            <person name="Haon M."/>
            <person name="Grisel S."/>
            <person name="Petersen M."/>
            <person name="Berrin J.G."/>
            <person name="Delaux P.M."/>
            <person name="Dal Grande F."/>
            <person name="Keller J."/>
        </authorList>
    </citation>
    <scope>NUCLEOTIDE SEQUENCE [LARGE SCALE GENOMIC DNA]</scope>
    <source>
        <strain evidence="10 11">SAG 2043</strain>
    </source>
</reference>
<evidence type="ECO:0000256" key="3">
    <source>
        <dbReference type="ARBA" id="ARBA00022801"/>
    </source>
</evidence>
<accession>A0AAW1QSY4</accession>
<evidence type="ECO:0000313" key="10">
    <source>
        <dbReference type="EMBL" id="KAK9824390.1"/>
    </source>
</evidence>
<dbReference type="EC" id="3.1.3.2" evidence="5"/>
<dbReference type="SUPFAM" id="SSF49363">
    <property type="entry name" value="Purple acid phosphatase, N-terminal domain"/>
    <property type="match status" value="1"/>
</dbReference>
<evidence type="ECO:0000256" key="5">
    <source>
        <dbReference type="RuleBase" id="RU361203"/>
    </source>
</evidence>
<feature type="chain" id="PRO_5043105753" description="Purple acid phosphatase" evidence="5">
    <location>
        <begin position="21"/>
        <end position="590"/>
    </location>
</feature>
<name>A0AAW1QSY4_9CHLO</name>
<dbReference type="InterPro" id="IPR004843">
    <property type="entry name" value="Calcineurin-like_PHP"/>
</dbReference>
<comment type="catalytic activity">
    <reaction evidence="5">
        <text>a phosphate monoester + H2O = an alcohol + phosphate</text>
        <dbReference type="Rhea" id="RHEA:15017"/>
        <dbReference type="ChEBI" id="CHEBI:15377"/>
        <dbReference type="ChEBI" id="CHEBI:30879"/>
        <dbReference type="ChEBI" id="CHEBI:43474"/>
        <dbReference type="ChEBI" id="CHEBI:67140"/>
        <dbReference type="EC" id="3.1.3.2"/>
    </reaction>
</comment>
<dbReference type="InterPro" id="IPR015914">
    <property type="entry name" value="PAPs_N"/>
</dbReference>
<dbReference type="Pfam" id="PF14008">
    <property type="entry name" value="Metallophos_C"/>
    <property type="match status" value="1"/>
</dbReference>
<sequence>MATSSLVVVLALALLAGGSCAPLLSTDIQTPITIPYDPALRPATEFRPLNDPTLPDANAPASQPTEVHLSPAGPNAMTVHWSTGAYKIGKGALTPNDVTGAKSIVKYGTAANALTQTASGTAEVYNQIYDDKVPAGATALNYTSPVLHNAVLANLQPATRYFYTVGDGNVTSQVFNFTSLQAPGQFYPQRFATIADWGMSQNASSTLDHIIATTANSSSPPMIFYIADFVYADTWHANGTVSNPNTGFEGLTSQTWQPVWDTWQRFIQPLVSHVPMLGSSGNHEIEQQRDAANTVFASLQARWKTPAAASKSDSYFFHSIEFGPVHSIFLSNYVDYSPGSNQWEWLYNDLMSVNRSVTPWVVVNFHNPWYTTDSSYKEFEQMRVSMEPITNAFGVDIFFYGHVHAYERSTPVNNYKVDLCGSVHITIGDAGNSEGLSFLNSNKSGLTFEDLAGGCPNVTARSRPSYLNSVNPVNDPFLFYDRTYVYQGDGNSTGVAKPAGYCYKSQPLWSAYREASFGHGVVDVLNATHALWTWHRNQDSTPIAADSIYIVRDPVKCPNKAGGAAAYAYTGPVTPSSPAAVKAPVTTASS</sequence>
<evidence type="ECO:0000259" key="7">
    <source>
        <dbReference type="Pfam" id="PF00149"/>
    </source>
</evidence>
<evidence type="ECO:0000256" key="2">
    <source>
        <dbReference type="ARBA" id="ARBA00022729"/>
    </source>
</evidence>
<dbReference type="PANTHER" id="PTHR22953:SF155">
    <property type="entry name" value="PURPLE ACID PHOSPHATASE 18"/>
    <property type="match status" value="1"/>
</dbReference>
<dbReference type="InterPro" id="IPR041792">
    <property type="entry name" value="MPP_PAP"/>
</dbReference>
<dbReference type="InterPro" id="IPR029052">
    <property type="entry name" value="Metallo-depent_PP-like"/>
</dbReference>